<organism evidence="5 6">
    <name type="scientific">Eiseniibacteriota bacterium</name>
    <dbReference type="NCBI Taxonomy" id="2212470"/>
    <lineage>
        <taxon>Bacteria</taxon>
        <taxon>Candidatus Eiseniibacteriota</taxon>
    </lineage>
</organism>
<dbReference type="InterPro" id="IPR029044">
    <property type="entry name" value="Nucleotide-diphossugar_trans"/>
</dbReference>
<evidence type="ECO:0000256" key="3">
    <source>
        <dbReference type="ARBA" id="ARBA00022679"/>
    </source>
</evidence>
<protein>
    <submittedName>
        <fullName evidence="5">Polyprenol monophosphomannose synthase</fullName>
    </submittedName>
</protein>
<keyword evidence="6" id="KW-1185">Reference proteome</keyword>
<dbReference type="PANTHER" id="PTHR43398:SF1">
    <property type="entry name" value="DOLICHOL-PHOSPHATE MANNOSYLTRANSFERASE SUBUNIT 1"/>
    <property type="match status" value="1"/>
</dbReference>
<comment type="caution">
    <text evidence="5">The sequence shown here is derived from an EMBL/GenBank/DDBJ whole genome shotgun (WGS) entry which is preliminary data.</text>
</comment>
<gene>
    <name evidence="5" type="ORF">ACFL2Z_01815</name>
</gene>
<keyword evidence="3" id="KW-0808">Transferase</keyword>
<dbReference type="InterPro" id="IPR039528">
    <property type="entry name" value="DPM1-like"/>
</dbReference>
<comment type="similarity">
    <text evidence="1">Belongs to the glycosyltransferase 2 family.</text>
</comment>
<dbReference type="CDD" id="cd06442">
    <property type="entry name" value="DPM1_like"/>
    <property type="match status" value="1"/>
</dbReference>
<dbReference type="EMBL" id="JBHPEI010000018">
    <property type="protein sequence ID" value="MFC1799632.1"/>
    <property type="molecule type" value="Genomic_DNA"/>
</dbReference>
<dbReference type="Gene3D" id="3.90.550.10">
    <property type="entry name" value="Spore Coat Polysaccharide Biosynthesis Protein SpsA, Chain A"/>
    <property type="match status" value="1"/>
</dbReference>
<proteinExistence type="inferred from homology"/>
<evidence type="ECO:0000256" key="1">
    <source>
        <dbReference type="ARBA" id="ARBA00006739"/>
    </source>
</evidence>
<keyword evidence="2" id="KW-0328">Glycosyltransferase</keyword>
<evidence type="ECO:0000313" key="6">
    <source>
        <dbReference type="Proteomes" id="UP001594288"/>
    </source>
</evidence>
<accession>A0ABV6YNZ1</accession>
<name>A0ABV6YNZ1_UNCEI</name>
<evidence type="ECO:0000259" key="4">
    <source>
        <dbReference type="Pfam" id="PF00535"/>
    </source>
</evidence>
<dbReference type="Pfam" id="PF00535">
    <property type="entry name" value="Glycos_transf_2"/>
    <property type="match status" value="1"/>
</dbReference>
<dbReference type="SUPFAM" id="SSF53448">
    <property type="entry name" value="Nucleotide-diphospho-sugar transferases"/>
    <property type="match status" value="1"/>
</dbReference>
<evidence type="ECO:0000256" key="2">
    <source>
        <dbReference type="ARBA" id="ARBA00022676"/>
    </source>
</evidence>
<dbReference type="PANTHER" id="PTHR43398">
    <property type="entry name" value="DOLICHOL-PHOSPHATE MANNOSYLTRANSFERASE SUBUNIT 1"/>
    <property type="match status" value="1"/>
</dbReference>
<evidence type="ECO:0000313" key="5">
    <source>
        <dbReference type="EMBL" id="MFC1799632.1"/>
    </source>
</evidence>
<reference evidence="5 6" key="1">
    <citation type="submission" date="2024-09" db="EMBL/GenBank/DDBJ databases">
        <authorList>
            <person name="D'Angelo T."/>
        </authorList>
    </citation>
    <scope>NUCLEOTIDE SEQUENCE [LARGE SCALE GENOMIC DNA]</scope>
    <source>
        <strain evidence="5">SAG AM-311-F02</strain>
    </source>
</reference>
<sequence length="238" mass="26745">MASTTIVVPTYNEIQNIDTLIAALLAAGPDINVLIVDDNSPDGTAERVEAVAAVNARVKLLKRPDKMGLGSAYIDGFKLALAEGAELLVQMDADFSHDPKYIEDLLKAIEDNDLVIGSRYVKGVNVVNWPMERLLLSFFANVYSRIITGVPVHDVTSGFKCFRREVLEQIDLDSIISDGYCFQIEMTFRSWRKGFRVAEIPIVFTERHSGTSKMSNSIVWEAIWKVWWFRLRALAGRM</sequence>
<dbReference type="InterPro" id="IPR001173">
    <property type="entry name" value="Glyco_trans_2-like"/>
</dbReference>
<dbReference type="Proteomes" id="UP001594288">
    <property type="component" value="Unassembled WGS sequence"/>
</dbReference>
<feature type="domain" description="Glycosyltransferase 2-like" evidence="4">
    <location>
        <begin position="5"/>
        <end position="170"/>
    </location>
</feature>